<organism evidence="13 14">
    <name type="scientific">Thiothrix litoralis</name>
    <dbReference type="NCBI Taxonomy" id="2891210"/>
    <lineage>
        <taxon>Bacteria</taxon>
        <taxon>Pseudomonadati</taxon>
        <taxon>Pseudomonadota</taxon>
        <taxon>Gammaproteobacteria</taxon>
        <taxon>Thiotrichales</taxon>
        <taxon>Thiotrichaceae</taxon>
        <taxon>Thiothrix</taxon>
    </lineage>
</organism>
<keyword evidence="6" id="KW-0560">Oxidoreductase</keyword>
<evidence type="ECO:0000256" key="10">
    <source>
        <dbReference type="ARBA" id="ARBA00023157"/>
    </source>
</evidence>
<comment type="subcellular location">
    <subcellularLocation>
        <location evidence="1">Membrane</location>
        <topology evidence="1">Multi-pass membrane protein</topology>
    </subcellularLocation>
</comment>
<feature type="transmembrane region" description="Helical" evidence="12">
    <location>
        <begin position="128"/>
        <end position="148"/>
    </location>
</feature>
<comment type="pathway">
    <text evidence="11">Porphyrin-containing compound metabolism.</text>
</comment>
<keyword evidence="7" id="KW-0408">Iron</keyword>
<dbReference type="PANTHER" id="PTHR35457">
    <property type="entry name" value="HEME A SYNTHASE"/>
    <property type="match status" value="1"/>
</dbReference>
<proteinExistence type="predicted"/>
<evidence type="ECO:0000256" key="11">
    <source>
        <dbReference type="ARBA" id="ARBA00023444"/>
    </source>
</evidence>
<dbReference type="EMBL" id="CP072801">
    <property type="protein sequence ID" value="QTR45832.1"/>
    <property type="molecule type" value="Genomic_DNA"/>
</dbReference>
<feature type="transmembrane region" description="Helical" evidence="12">
    <location>
        <begin position="306"/>
        <end position="323"/>
    </location>
</feature>
<keyword evidence="3 12" id="KW-0812">Transmembrane</keyword>
<keyword evidence="2" id="KW-1003">Cell membrane</keyword>
<evidence type="ECO:0000256" key="3">
    <source>
        <dbReference type="ARBA" id="ARBA00022692"/>
    </source>
</evidence>
<evidence type="ECO:0000256" key="6">
    <source>
        <dbReference type="ARBA" id="ARBA00023002"/>
    </source>
</evidence>
<evidence type="ECO:0000256" key="8">
    <source>
        <dbReference type="ARBA" id="ARBA00023133"/>
    </source>
</evidence>
<evidence type="ECO:0000256" key="7">
    <source>
        <dbReference type="ARBA" id="ARBA00023004"/>
    </source>
</evidence>
<evidence type="ECO:0000313" key="13">
    <source>
        <dbReference type="EMBL" id="QTR45832.1"/>
    </source>
</evidence>
<evidence type="ECO:0000256" key="9">
    <source>
        <dbReference type="ARBA" id="ARBA00023136"/>
    </source>
</evidence>
<keyword evidence="4" id="KW-0479">Metal-binding</keyword>
<reference evidence="13 14" key="1">
    <citation type="submission" date="2021-04" db="EMBL/GenBank/DDBJ databases">
        <title>Genomics, taxonomy and metabolism of representatives of sulfur bacteria of the genus Thiothrix: Thiothrix fructosivorans QT, Thiothrix unzii A1T and three new species, Thiothrix subterranea sp. nov., Thiothrix litoralis sp. nov. and 'Candidatus Thiothrix anitrata' sp. nov.</title>
        <authorList>
            <person name="Ravin N.V."/>
            <person name="Smolyakov D."/>
            <person name="Rudenko T.S."/>
            <person name="Mardanov A.V."/>
            <person name="Beletsky A.V."/>
            <person name="Markov N.D."/>
            <person name="Fomenkov A.I."/>
            <person name="Roberts R.J."/>
            <person name="Karnachuk O.V."/>
            <person name="Novikov A."/>
            <person name="Grabovich M.Y."/>
        </authorList>
    </citation>
    <scope>NUCLEOTIDE SEQUENCE [LARGE SCALE GENOMIC DNA]</scope>
    <source>
        <strain evidence="13 14">AS</strain>
    </source>
</reference>
<feature type="transmembrane region" description="Helical" evidence="12">
    <location>
        <begin position="242"/>
        <end position="263"/>
    </location>
</feature>
<dbReference type="PANTHER" id="PTHR35457:SF1">
    <property type="entry name" value="HEME A SYNTHASE"/>
    <property type="match status" value="1"/>
</dbReference>
<evidence type="ECO:0000256" key="5">
    <source>
        <dbReference type="ARBA" id="ARBA00022989"/>
    </source>
</evidence>
<dbReference type="InterPro" id="IPR003780">
    <property type="entry name" value="COX15/CtaA_fam"/>
</dbReference>
<gene>
    <name evidence="13" type="ORF">J9253_17860</name>
</gene>
<feature type="transmembrane region" description="Helical" evidence="12">
    <location>
        <begin position="169"/>
        <end position="187"/>
    </location>
</feature>
<keyword evidence="14" id="KW-1185">Reference proteome</keyword>
<evidence type="ECO:0000256" key="4">
    <source>
        <dbReference type="ARBA" id="ARBA00022723"/>
    </source>
</evidence>
<protein>
    <submittedName>
        <fullName evidence="13">COX15/CtaA family protein</fullName>
    </submittedName>
</protein>
<dbReference type="InterPro" id="IPR050450">
    <property type="entry name" value="COX15/CtaA_HemeA_synthase"/>
</dbReference>
<evidence type="ECO:0000256" key="1">
    <source>
        <dbReference type="ARBA" id="ARBA00004141"/>
    </source>
</evidence>
<keyword evidence="9 12" id="KW-0472">Membrane</keyword>
<feature type="transmembrane region" description="Helical" evidence="12">
    <location>
        <begin position="104"/>
        <end position="122"/>
    </location>
</feature>
<feature type="transmembrane region" description="Helical" evidence="12">
    <location>
        <begin position="73"/>
        <end position="92"/>
    </location>
</feature>
<evidence type="ECO:0000313" key="14">
    <source>
        <dbReference type="Proteomes" id="UP000672039"/>
    </source>
</evidence>
<keyword evidence="5 12" id="KW-1133">Transmembrane helix</keyword>
<evidence type="ECO:0000256" key="12">
    <source>
        <dbReference type="SAM" id="Phobius"/>
    </source>
</evidence>
<evidence type="ECO:0000256" key="2">
    <source>
        <dbReference type="ARBA" id="ARBA00022475"/>
    </source>
</evidence>
<dbReference type="RefSeq" id="WP_210222216.1">
    <property type="nucleotide sequence ID" value="NZ_CP072801.1"/>
</dbReference>
<dbReference type="Pfam" id="PF02628">
    <property type="entry name" value="COX15-CtaA"/>
    <property type="match status" value="1"/>
</dbReference>
<dbReference type="Proteomes" id="UP000672039">
    <property type="component" value="Chromosome"/>
</dbReference>
<accession>A0ABX7WQV2</accession>
<feature type="transmembrane region" description="Helical" evidence="12">
    <location>
        <begin position="275"/>
        <end position="300"/>
    </location>
</feature>
<sequence>MQKAYSILLSLTLGLALLVIVLGAYTRLSDAGLGCPDWPGCYGHLAVPEAVDGAQFQRPLETGKAWKEMIHRYAAGTLGMLILGIWVFSVWFRRRLVGGVLMPSLLLGTVLFQAALGMWTVTHLLSPPIVTAHLLGGFTTLALVWWLWLNQHRPRFSTLYHQLTTVRGLALGALLLLIGQILLGGWTSTHYAAVACGVEFPLCHGEWWPASDFRSAFVFDWQPGTNYEFGTLDNPARTAIHLMHRLGALLVFVYLGGLALWLISKRSVLFGSVPYVLLLVLFIQVSLGISNVVFALPLVVATLHTLGAALLLLTVLALNHGLYPARVSSARV</sequence>
<keyword evidence="10" id="KW-1015">Disulfide bond</keyword>
<keyword evidence="8" id="KW-0350">Heme biosynthesis</keyword>
<name>A0ABX7WQV2_9GAMM</name>